<dbReference type="EMBL" id="UINC01031867">
    <property type="protein sequence ID" value="SVB18594.1"/>
    <property type="molecule type" value="Genomic_DNA"/>
</dbReference>
<dbReference type="AlphaFoldDB" id="A0A382BY99"/>
<proteinExistence type="predicted"/>
<gene>
    <name evidence="1" type="ORF">METZ01_LOCUS171448</name>
</gene>
<sequence length="42" mass="4911">MSITSIINIMKVTQGNIFCRVVWSFRIVLRCGRLIMIQKIID</sequence>
<evidence type="ECO:0000313" key="1">
    <source>
        <dbReference type="EMBL" id="SVB18594.1"/>
    </source>
</evidence>
<accession>A0A382BY99</accession>
<protein>
    <submittedName>
        <fullName evidence="1">Uncharacterized protein</fullName>
    </submittedName>
</protein>
<name>A0A382BY99_9ZZZZ</name>
<organism evidence="1">
    <name type="scientific">marine metagenome</name>
    <dbReference type="NCBI Taxonomy" id="408172"/>
    <lineage>
        <taxon>unclassified sequences</taxon>
        <taxon>metagenomes</taxon>
        <taxon>ecological metagenomes</taxon>
    </lineage>
</organism>
<reference evidence="1" key="1">
    <citation type="submission" date="2018-05" db="EMBL/GenBank/DDBJ databases">
        <authorList>
            <person name="Lanie J.A."/>
            <person name="Ng W.-L."/>
            <person name="Kazmierczak K.M."/>
            <person name="Andrzejewski T.M."/>
            <person name="Davidsen T.M."/>
            <person name="Wayne K.J."/>
            <person name="Tettelin H."/>
            <person name="Glass J.I."/>
            <person name="Rusch D."/>
            <person name="Podicherti R."/>
            <person name="Tsui H.-C.T."/>
            <person name="Winkler M.E."/>
        </authorList>
    </citation>
    <scope>NUCLEOTIDE SEQUENCE</scope>
</reference>